<evidence type="ECO:0000313" key="2">
    <source>
        <dbReference type="Ensembl" id="ENSHHUP00000062865.1"/>
    </source>
</evidence>
<keyword evidence="3" id="KW-1185">Reference proteome</keyword>
<dbReference type="Ensembl" id="ENSHHUT00000064987.1">
    <property type="protein sequence ID" value="ENSHHUP00000062865.1"/>
    <property type="gene ID" value="ENSHHUG00000037116.1"/>
</dbReference>
<dbReference type="Proteomes" id="UP000314982">
    <property type="component" value="Unassembled WGS sequence"/>
</dbReference>
<reference evidence="2" key="2">
    <citation type="submission" date="2025-08" db="UniProtKB">
        <authorList>
            <consortium name="Ensembl"/>
        </authorList>
    </citation>
    <scope>IDENTIFICATION</scope>
</reference>
<sequence length="322" mass="35209">SLSLPVSDADSTEGLQLKKEHALRVFSYISSWTQRQCLCCFKEYKHLEVFNQLVYALINLVIAQVTSLRDRLCSTTSQRGVTDTGDGASCGAEGPGTEWGGEGGAGITGVGPHPQQPPSSPVEDEPLNVERDSAEEDVAGDAPEQNQNNNNQNPVQGTSQAQQEAPKPEENSSGIGASEAGASSSTDSQAQEDMFDSWSTEDREKLLLCAAKIFQIQFPLYTAYKHNTHPTIEDISAHESNILGSFCDMNDVEVPLHLLRYVCLFCGKHGLSLMKDCFESGTPESLPFPIAHAFITIVSNIRIWLHIPAVMQHIIPFRTYVI</sequence>
<reference evidence="3" key="1">
    <citation type="submission" date="2018-06" db="EMBL/GenBank/DDBJ databases">
        <title>Genome assembly of Danube salmon.</title>
        <authorList>
            <person name="Macqueen D.J."/>
            <person name="Gundappa M.K."/>
        </authorList>
    </citation>
    <scope>NUCLEOTIDE SEQUENCE [LARGE SCALE GENOMIC DNA]</scope>
</reference>
<protein>
    <recommendedName>
        <fullName evidence="4">Ubiquitin specific peptidase 34</fullName>
    </recommendedName>
</protein>
<reference evidence="2" key="3">
    <citation type="submission" date="2025-09" db="UniProtKB">
        <authorList>
            <consortium name="Ensembl"/>
        </authorList>
    </citation>
    <scope>IDENTIFICATION</scope>
</reference>
<dbReference type="AlphaFoldDB" id="A0A4W5PMM7"/>
<feature type="compositionally biased region" description="Low complexity" evidence="1">
    <location>
        <begin position="171"/>
        <end position="185"/>
    </location>
</feature>
<proteinExistence type="predicted"/>
<feature type="compositionally biased region" description="Acidic residues" evidence="1">
    <location>
        <begin position="122"/>
        <end position="139"/>
    </location>
</feature>
<feature type="region of interest" description="Disordered" evidence="1">
    <location>
        <begin position="76"/>
        <end position="197"/>
    </location>
</feature>
<evidence type="ECO:0008006" key="4">
    <source>
        <dbReference type="Google" id="ProtNLM"/>
    </source>
</evidence>
<evidence type="ECO:0000256" key="1">
    <source>
        <dbReference type="SAM" id="MobiDB-lite"/>
    </source>
</evidence>
<organism evidence="2 3">
    <name type="scientific">Hucho hucho</name>
    <name type="common">huchen</name>
    <dbReference type="NCBI Taxonomy" id="62062"/>
    <lineage>
        <taxon>Eukaryota</taxon>
        <taxon>Metazoa</taxon>
        <taxon>Chordata</taxon>
        <taxon>Craniata</taxon>
        <taxon>Vertebrata</taxon>
        <taxon>Euteleostomi</taxon>
        <taxon>Actinopterygii</taxon>
        <taxon>Neopterygii</taxon>
        <taxon>Teleostei</taxon>
        <taxon>Protacanthopterygii</taxon>
        <taxon>Salmoniformes</taxon>
        <taxon>Salmonidae</taxon>
        <taxon>Salmoninae</taxon>
        <taxon>Hucho</taxon>
    </lineage>
</organism>
<dbReference type="STRING" id="62062.ENSHHUP00000062865"/>
<dbReference type="GeneTree" id="ENSGT00970000197501"/>
<feature type="compositionally biased region" description="Polar residues" evidence="1">
    <location>
        <begin position="154"/>
        <end position="163"/>
    </location>
</feature>
<evidence type="ECO:0000313" key="3">
    <source>
        <dbReference type="Proteomes" id="UP000314982"/>
    </source>
</evidence>
<feature type="compositionally biased region" description="Gly residues" evidence="1">
    <location>
        <begin position="93"/>
        <end position="109"/>
    </location>
</feature>
<name>A0A4W5PMM7_9TELE</name>
<accession>A0A4W5PMM7</accession>